<evidence type="ECO:0000256" key="3">
    <source>
        <dbReference type="ARBA" id="ARBA00022692"/>
    </source>
</evidence>
<protein>
    <submittedName>
        <fullName evidence="7">YihY/virulence factor BrkB family protein</fullName>
    </submittedName>
</protein>
<keyword evidence="4 6" id="KW-1133">Transmembrane helix</keyword>
<dbReference type="GO" id="GO:0005886">
    <property type="term" value="C:plasma membrane"/>
    <property type="evidence" value="ECO:0007669"/>
    <property type="project" value="UniProtKB-SubCell"/>
</dbReference>
<evidence type="ECO:0000256" key="4">
    <source>
        <dbReference type="ARBA" id="ARBA00022989"/>
    </source>
</evidence>
<evidence type="ECO:0000313" key="8">
    <source>
        <dbReference type="Proteomes" id="UP000214746"/>
    </source>
</evidence>
<sequence>MLPFLKELIKQLKKDDALGLSAQCAYYFLFSLFPFLMFLMSLLGYLPISAWDVLQLVKAYVPQGVPLGMEENLHYVLDAKRGGALSFGLFASLLTASAAMDAIILAVNKAYGLPARESFIHSRLLAVALTVGMLVVFFSALLLSVFSHTIGAWMHEALNIPMDRVHWWDAFSWLLNMIILFLVFLAIYFIAPNACLTCKDVLPGAVTATLGWHIASTGFSYYIEHWNYYNVLYGSLGGVMVLLTWFYVCAFLIILGGEINAIAYLLYKRKQTP</sequence>
<dbReference type="PANTHER" id="PTHR30213">
    <property type="entry name" value="INNER MEMBRANE PROTEIN YHJD"/>
    <property type="match status" value="1"/>
</dbReference>
<dbReference type="NCBIfam" id="TIGR00765">
    <property type="entry name" value="yihY_not_rbn"/>
    <property type="match status" value="1"/>
</dbReference>
<evidence type="ECO:0000256" key="6">
    <source>
        <dbReference type="SAM" id="Phobius"/>
    </source>
</evidence>
<dbReference type="Proteomes" id="UP000214746">
    <property type="component" value="Unassembled WGS sequence"/>
</dbReference>
<feature type="transmembrane region" description="Helical" evidence="6">
    <location>
        <begin position="124"/>
        <end position="150"/>
    </location>
</feature>
<accession>A0A2W1NWI6</accession>
<feature type="transmembrane region" description="Helical" evidence="6">
    <location>
        <begin position="202"/>
        <end position="223"/>
    </location>
</feature>
<evidence type="ECO:0000256" key="2">
    <source>
        <dbReference type="ARBA" id="ARBA00022475"/>
    </source>
</evidence>
<evidence type="ECO:0000256" key="1">
    <source>
        <dbReference type="ARBA" id="ARBA00004651"/>
    </source>
</evidence>
<comment type="subcellular location">
    <subcellularLocation>
        <location evidence="1">Cell membrane</location>
        <topology evidence="1">Multi-pass membrane protein</topology>
    </subcellularLocation>
</comment>
<organism evidence="7 8">
    <name type="scientific">Paenibacillus xerothermodurans</name>
    <dbReference type="NCBI Taxonomy" id="1977292"/>
    <lineage>
        <taxon>Bacteria</taxon>
        <taxon>Bacillati</taxon>
        <taxon>Bacillota</taxon>
        <taxon>Bacilli</taxon>
        <taxon>Bacillales</taxon>
        <taxon>Paenibacillaceae</taxon>
        <taxon>Paenibacillus</taxon>
    </lineage>
</organism>
<gene>
    <name evidence="7" type="ORF">CBW46_003275</name>
</gene>
<name>A0A2W1NWI6_PAEXE</name>
<keyword evidence="8" id="KW-1185">Reference proteome</keyword>
<feature type="transmembrane region" description="Helical" evidence="6">
    <location>
        <begin position="170"/>
        <end position="190"/>
    </location>
</feature>
<dbReference type="PANTHER" id="PTHR30213:SF0">
    <property type="entry name" value="UPF0761 MEMBRANE PROTEIN YIHY"/>
    <property type="match status" value="1"/>
</dbReference>
<dbReference type="PIRSF" id="PIRSF035875">
    <property type="entry name" value="RNase_BN"/>
    <property type="match status" value="1"/>
</dbReference>
<dbReference type="AlphaFoldDB" id="A0A2W1NWI6"/>
<proteinExistence type="predicted"/>
<feature type="transmembrane region" description="Helical" evidence="6">
    <location>
        <begin position="243"/>
        <end position="267"/>
    </location>
</feature>
<keyword evidence="3 6" id="KW-0812">Transmembrane</keyword>
<feature type="transmembrane region" description="Helical" evidence="6">
    <location>
        <begin position="84"/>
        <end position="104"/>
    </location>
</feature>
<reference evidence="7" key="1">
    <citation type="submission" date="2018-06" db="EMBL/GenBank/DDBJ databases">
        <title>Paenibacillus xerothermodurans sp. nov. an extremely dry heat resistant spore forming bacterium isolated from the soil of Cape Canaveral, Florida.</title>
        <authorList>
            <person name="Seuylemezian A."/>
            <person name="Kaur N."/>
            <person name="Patil P."/>
            <person name="Patil P."/>
            <person name="Mayilraj S."/>
            <person name="Vaishampayan P."/>
        </authorList>
    </citation>
    <scope>NUCLEOTIDE SEQUENCE [LARGE SCALE GENOMIC DNA]</scope>
    <source>
        <strain evidence="7">ATCC 27380</strain>
    </source>
</reference>
<dbReference type="InterPro" id="IPR017039">
    <property type="entry name" value="Virul_fac_BrkB"/>
</dbReference>
<comment type="caution">
    <text evidence="7">The sequence shown here is derived from an EMBL/GenBank/DDBJ whole genome shotgun (WGS) entry which is preliminary data.</text>
</comment>
<feature type="transmembrane region" description="Helical" evidence="6">
    <location>
        <begin position="24"/>
        <end position="48"/>
    </location>
</feature>
<dbReference type="Pfam" id="PF03631">
    <property type="entry name" value="Virul_fac_BrkB"/>
    <property type="match status" value="1"/>
</dbReference>
<dbReference type="EMBL" id="NHRJ02000001">
    <property type="protein sequence ID" value="PZE22913.1"/>
    <property type="molecule type" value="Genomic_DNA"/>
</dbReference>
<keyword evidence="5 6" id="KW-0472">Membrane</keyword>
<keyword evidence="2" id="KW-1003">Cell membrane</keyword>
<dbReference type="OrthoDB" id="9775903at2"/>
<evidence type="ECO:0000256" key="5">
    <source>
        <dbReference type="ARBA" id="ARBA00023136"/>
    </source>
</evidence>
<evidence type="ECO:0000313" key="7">
    <source>
        <dbReference type="EMBL" id="PZE22913.1"/>
    </source>
</evidence>